<comment type="caution">
    <text evidence="9">The sequence shown here is derived from an EMBL/GenBank/DDBJ whole genome shotgun (WGS) entry which is preliminary data.</text>
</comment>
<gene>
    <name evidence="9" type="ORF">GGQ59_002038</name>
</gene>
<evidence type="ECO:0000313" key="10">
    <source>
        <dbReference type="Proteomes" id="UP000563524"/>
    </source>
</evidence>
<name>A0A840I5E3_9PROT</name>
<keyword evidence="7" id="KW-0067">ATP-binding</keyword>
<dbReference type="Gene3D" id="3.30.450.20">
    <property type="entry name" value="PAS domain"/>
    <property type="match status" value="1"/>
</dbReference>
<protein>
    <recommendedName>
        <fullName evidence="2">histidine kinase</fullName>
        <ecNumber evidence="2">2.7.13.3</ecNumber>
    </recommendedName>
</protein>
<accession>A0A840I5E3</accession>
<dbReference type="AlphaFoldDB" id="A0A840I5E3"/>
<evidence type="ECO:0000256" key="1">
    <source>
        <dbReference type="ARBA" id="ARBA00000085"/>
    </source>
</evidence>
<evidence type="ECO:0000256" key="5">
    <source>
        <dbReference type="ARBA" id="ARBA00022741"/>
    </source>
</evidence>
<keyword evidence="5" id="KW-0547">Nucleotide-binding</keyword>
<organism evidence="9 10">
    <name type="scientific">Parvularcula dongshanensis</name>
    <dbReference type="NCBI Taxonomy" id="1173995"/>
    <lineage>
        <taxon>Bacteria</taxon>
        <taxon>Pseudomonadati</taxon>
        <taxon>Pseudomonadota</taxon>
        <taxon>Alphaproteobacteria</taxon>
        <taxon>Parvularculales</taxon>
        <taxon>Parvularculaceae</taxon>
        <taxon>Parvularcula</taxon>
    </lineage>
</organism>
<evidence type="ECO:0000256" key="2">
    <source>
        <dbReference type="ARBA" id="ARBA00012438"/>
    </source>
</evidence>
<sequence length="329" mass="34859">MSVTSSAAKASGQCDASLEEVLESATEALVVLDETSCVVFANAQARAWLPQGDKLAGGKLTEAWASEPSDLAQAILRLLTDEGGEADGSFEVEANLLRAHVVRSGDGWTISFVDVADTRPPRDAEARDLLLREMNHRMKNLFSMVSGMISMSARGSATPTEMAERLRGRVASLARAHELISPAVTGGEVVPSKASLRAIVEACLAPHAMAADPKDRIEVSGPKVIAGADATTSLTLVFHELATNAVKYGALSVPAGKVKVRWRQEGERLFLSWIEADGPALAGPPEKTGFGLMLVRTAVCTQLGGQFAPSWDEKGLRIDVSLPTERLGS</sequence>
<keyword evidence="3" id="KW-0597">Phosphoprotein</keyword>
<dbReference type="Pfam" id="PF07536">
    <property type="entry name" value="HWE_HK"/>
    <property type="match status" value="1"/>
</dbReference>
<evidence type="ECO:0000256" key="4">
    <source>
        <dbReference type="ARBA" id="ARBA00022679"/>
    </source>
</evidence>
<feature type="domain" description="Signal transduction histidine kinase HWE region" evidence="8">
    <location>
        <begin position="133"/>
        <end position="223"/>
    </location>
</feature>
<evidence type="ECO:0000256" key="3">
    <source>
        <dbReference type="ARBA" id="ARBA00022553"/>
    </source>
</evidence>
<dbReference type="RefSeq" id="WP_183818169.1">
    <property type="nucleotide sequence ID" value="NZ_JACHOB010000004.1"/>
</dbReference>
<keyword evidence="4" id="KW-0808">Transferase</keyword>
<dbReference type="InterPro" id="IPR036890">
    <property type="entry name" value="HATPase_C_sf"/>
</dbReference>
<dbReference type="Proteomes" id="UP000563524">
    <property type="component" value="Unassembled WGS sequence"/>
</dbReference>
<comment type="catalytic activity">
    <reaction evidence="1">
        <text>ATP + protein L-histidine = ADP + protein N-phospho-L-histidine.</text>
        <dbReference type="EC" id="2.7.13.3"/>
    </reaction>
</comment>
<keyword evidence="6 9" id="KW-0418">Kinase</keyword>
<evidence type="ECO:0000256" key="7">
    <source>
        <dbReference type="ARBA" id="ARBA00022840"/>
    </source>
</evidence>
<dbReference type="SMART" id="SM00911">
    <property type="entry name" value="HWE_HK"/>
    <property type="match status" value="1"/>
</dbReference>
<dbReference type="InterPro" id="IPR011102">
    <property type="entry name" value="Sig_transdc_His_kinase_HWE"/>
</dbReference>
<dbReference type="GO" id="GO:0004673">
    <property type="term" value="F:protein histidine kinase activity"/>
    <property type="evidence" value="ECO:0007669"/>
    <property type="project" value="UniProtKB-EC"/>
</dbReference>
<dbReference type="EMBL" id="JACHOB010000004">
    <property type="protein sequence ID" value="MBB4659501.1"/>
    <property type="molecule type" value="Genomic_DNA"/>
</dbReference>
<dbReference type="Gene3D" id="3.30.565.10">
    <property type="entry name" value="Histidine kinase-like ATPase, C-terminal domain"/>
    <property type="match status" value="1"/>
</dbReference>
<dbReference type="PANTHER" id="PTHR41523:SF8">
    <property type="entry name" value="ETHYLENE RESPONSE SENSOR PROTEIN"/>
    <property type="match status" value="1"/>
</dbReference>
<dbReference type="SUPFAM" id="SSF55874">
    <property type="entry name" value="ATPase domain of HSP90 chaperone/DNA topoisomerase II/histidine kinase"/>
    <property type="match status" value="1"/>
</dbReference>
<reference evidence="9 10" key="1">
    <citation type="submission" date="2020-08" db="EMBL/GenBank/DDBJ databases">
        <title>Genomic Encyclopedia of Type Strains, Phase IV (KMG-IV): sequencing the most valuable type-strain genomes for metagenomic binning, comparative biology and taxonomic classification.</title>
        <authorList>
            <person name="Goeker M."/>
        </authorList>
    </citation>
    <scope>NUCLEOTIDE SEQUENCE [LARGE SCALE GENOMIC DNA]</scope>
    <source>
        <strain evidence="9 10">DSM 102850</strain>
    </source>
</reference>
<evidence type="ECO:0000313" key="9">
    <source>
        <dbReference type="EMBL" id="MBB4659501.1"/>
    </source>
</evidence>
<dbReference type="GO" id="GO:0005524">
    <property type="term" value="F:ATP binding"/>
    <property type="evidence" value="ECO:0007669"/>
    <property type="project" value="UniProtKB-KW"/>
</dbReference>
<keyword evidence="10" id="KW-1185">Reference proteome</keyword>
<proteinExistence type="predicted"/>
<evidence type="ECO:0000256" key="6">
    <source>
        <dbReference type="ARBA" id="ARBA00022777"/>
    </source>
</evidence>
<dbReference type="PANTHER" id="PTHR41523">
    <property type="entry name" value="TWO-COMPONENT SYSTEM SENSOR PROTEIN"/>
    <property type="match status" value="1"/>
</dbReference>
<dbReference type="EC" id="2.7.13.3" evidence="2"/>
<evidence type="ECO:0000259" key="8">
    <source>
        <dbReference type="SMART" id="SM00911"/>
    </source>
</evidence>